<comment type="similarity">
    <text evidence="3">Belongs to the PHAX family.</text>
</comment>
<keyword evidence="9" id="KW-0539">Nucleus</keyword>
<protein>
    <recommendedName>
        <fullName evidence="4">Phosphorylated adapter RNA export protein</fullName>
    </recommendedName>
    <alternativeName>
        <fullName evidence="10">RNA U small nuclear RNA export adapter protein</fullName>
    </alternativeName>
</protein>
<dbReference type="GO" id="GO:0003723">
    <property type="term" value="F:RNA binding"/>
    <property type="evidence" value="ECO:0007669"/>
    <property type="project" value="UniProtKB-KW"/>
</dbReference>
<evidence type="ECO:0000256" key="8">
    <source>
        <dbReference type="ARBA" id="ARBA00022927"/>
    </source>
</evidence>
<feature type="domain" description="Phosphorylated adapter RNA export protein RNA-binding" evidence="12">
    <location>
        <begin position="55"/>
        <end position="121"/>
    </location>
</feature>
<dbReference type="WBParaSite" id="TTAC_0000779501-mRNA-1">
    <property type="protein sequence ID" value="TTAC_0000779501-mRNA-1"/>
    <property type="gene ID" value="TTAC_0000779501"/>
</dbReference>
<evidence type="ECO:0000256" key="4">
    <source>
        <dbReference type="ARBA" id="ARBA00016856"/>
    </source>
</evidence>
<keyword evidence="5" id="KW-0813">Transport</keyword>
<sequence>MSLTQVIIRGAAGPSDSIDRWLMLLLRGDYHYDLDLDRSRGHVVWAIAGFLQEYVSLIDRIVEIIGVESALEFCHLTEDIENSGGLYTVDGTRRRTPCGTFLFLIRHSERVPNFEKEIIFMGPKKAVKKSETVLVSNASACLMTVGDVKDDTPRISFSFNAPPEQPVLLYTFHHFNLPTRNFNTREFCADFECQLTKRNGDLISEIKASCRDNSNPNLYGPIVTVPEATNVTCSIIWYYPEDKSLLNGSIKLMFVSAYNGDCADGPSIWNNSSSWCNVELKGLVDLEYVETHPVLCLERTVVTQVFNTTCLGYIERPPFYSPLSVIIIIICTLAFFLILLIIVLCCIRKRIARRKIRKMQKTADLRANQQRSNSNFQSGKDLRQPCEVNMNATPQNGCYFPSSNGLHKDVASEDAENADLKEAEKGETEPLNAVNINALVVRT</sequence>
<evidence type="ECO:0000256" key="9">
    <source>
        <dbReference type="ARBA" id="ARBA00023242"/>
    </source>
</evidence>
<feature type="transmembrane region" description="Helical" evidence="11">
    <location>
        <begin position="319"/>
        <end position="347"/>
    </location>
</feature>
<name>A0A0R3X387_HYDTA</name>
<evidence type="ECO:0000256" key="2">
    <source>
        <dbReference type="ARBA" id="ARBA00004496"/>
    </source>
</evidence>
<evidence type="ECO:0000256" key="6">
    <source>
        <dbReference type="ARBA" id="ARBA00022490"/>
    </source>
</evidence>
<evidence type="ECO:0000256" key="7">
    <source>
        <dbReference type="ARBA" id="ARBA00022884"/>
    </source>
</evidence>
<keyword evidence="11" id="KW-0812">Transmembrane</keyword>
<dbReference type="PANTHER" id="PTHR13135">
    <property type="entry name" value="CYTOSOLIC RESINIFERATOXIN BINDING PROTEIN RBP-26"/>
    <property type="match status" value="1"/>
</dbReference>
<keyword evidence="6" id="KW-0963">Cytoplasm</keyword>
<dbReference type="GO" id="GO:0015031">
    <property type="term" value="P:protein transport"/>
    <property type="evidence" value="ECO:0007669"/>
    <property type="project" value="UniProtKB-KW"/>
</dbReference>
<dbReference type="AlphaFoldDB" id="A0A0R3X387"/>
<evidence type="ECO:0000313" key="13">
    <source>
        <dbReference type="EMBL" id="VDM32237.1"/>
    </source>
</evidence>
<dbReference type="OrthoDB" id="20573at2759"/>
<dbReference type="STRING" id="6205.A0A0R3X387"/>
<dbReference type="GO" id="GO:0006408">
    <property type="term" value="P:snRNA export from nucleus"/>
    <property type="evidence" value="ECO:0007669"/>
    <property type="project" value="InterPro"/>
</dbReference>
<evidence type="ECO:0000313" key="14">
    <source>
        <dbReference type="Proteomes" id="UP000274429"/>
    </source>
</evidence>
<dbReference type="EMBL" id="UYWX01020404">
    <property type="protein sequence ID" value="VDM32237.1"/>
    <property type="molecule type" value="Genomic_DNA"/>
</dbReference>
<dbReference type="Pfam" id="PF10258">
    <property type="entry name" value="PHAX_RNA-bd"/>
    <property type="match status" value="1"/>
</dbReference>
<keyword evidence="8" id="KW-0653">Protein transport</keyword>
<dbReference type="InterPro" id="IPR038092">
    <property type="entry name" value="PHAX_RNA-binding_sf"/>
</dbReference>
<reference evidence="13 14" key="2">
    <citation type="submission" date="2018-11" db="EMBL/GenBank/DDBJ databases">
        <authorList>
            <consortium name="Pathogen Informatics"/>
        </authorList>
    </citation>
    <scope>NUCLEOTIDE SEQUENCE [LARGE SCALE GENOMIC DNA]</scope>
</reference>
<evidence type="ECO:0000256" key="1">
    <source>
        <dbReference type="ARBA" id="ARBA00004123"/>
    </source>
</evidence>
<dbReference type="InterPro" id="IPR039047">
    <property type="entry name" value="PHAX"/>
</dbReference>
<keyword evidence="11" id="KW-0472">Membrane</keyword>
<dbReference type="Gene3D" id="1.10.10.1440">
    <property type="entry name" value="PHAX RNA-binding domain"/>
    <property type="match status" value="1"/>
</dbReference>
<dbReference type="PANTHER" id="PTHR13135:SF0">
    <property type="entry name" value="PHOSPHORYLATED ADAPTER RNA EXPORT PROTEIN"/>
    <property type="match status" value="1"/>
</dbReference>
<evidence type="ECO:0000313" key="15">
    <source>
        <dbReference type="WBParaSite" id="TTAC_0000779501-mRNA-1"/>
    </source>
</evidence>
<keyword evidence="14" id="KW-1185">Reference proteome</keyword>
<dbReference type="InterPro" id="IPR019385">
    <property type="entry name" value="PHAX_RNA-binding_domain"/>
</dbReference>
<reference evidence="15" key="1">
    <citation type="submission" date="2017-02" db="UniProtKB">
        <authorList>
            <consortium name="WormBaseParasite"/>
        </authorList>
    </citation>
    <scope>IDENTIFICATION</scope>
</reference>
<dbReference type="GO" id="GO:0005737">
    <property type="term" value="C:cytoplasm"/>
    <property type="evidence" value="ECO:0007669"/>
    <property type="project" value="UniProtKB-SubCell"/>
</dbReference>
<dbReference type="GO" id="GO:0005634">
    <property type="term" value="C:nucleus"/>
    <property type="evidence" value="ECO:0007669"/>
    <property type="project" value="UniProtKB-SubCell"/>
</dbReference>
<dbReference type="Proteomes" id="UP000274429">
    <property type="component" value="Unassembled WGS sequence"/>
</dbReference>
<evidence type="ECO:0000259" key="12">
    <source>
        <dbReference type="Pfam" id="PF10258"/>
    </source>
</evidence>
<keyword evidence="11" id="KW-1133">Transmembrane helix</keyword>
<evidence type="ECO:0000256" key="3">
    <source>
        <dbReference type="ARBA" id="ARBA00006094"/>
    </source>
</evidence>
<gene>
    <name evidence="13" type="ORF">TTAC_LOCUS7780</name>
</gene>
<keyword evidence="7" id="KW-0694">RNA-binding</keyword>
<evidence type="ECO:0000256" key="5">
    <source>
        <dbReference type="ARBA" id="ARBA00022448"/>
    </source>
</evidence>
<accession>A0A0R3X387</accession>
<comment type="subcellular location">
    <subcellularLocation>
        <location evidence="2">Cytoplasm</location>
    </subcellularLocation>
    <subcellularLocation>
        <location evidence="1">Nucleus</location>
    </subcellularLocation>
</comment>
<organism evidence="15">
    <name type="scientific">Hydatigena taeniaeformis</name>
    <name type="common">Feline tapeworm</name>
    <name type="synonym">Taenia taeniaeformis</name>
    <dbReference type="NCBI Taxonomy" id="6205"/>
    <lineage>
        <taxon>Eukaryota</taxon>
        <taxon>Metazoa</taxon>
        <taxon>Spiralia</taxon>
        <taxon>Lophotrochozoa</taxon>
        <taxon>Platyhelminthes</taxon>
        <taxon>Cestoda</taxon>
        <taxon>Eucestoda</taxon>
        <taxon>Cyclophyllidea</taxon>
        <taxon>Taeniidae</taxon>
        <taxon>Hydatigera</taxon>
    </lineage>
</organism>
<evidence type="ECO:0000256" key="11">
    <source>
        <dbReference type="SAM" id="Phobius"/>
    </source>
</evidence>
<evidence type="ECO:0000256" key="10">
    <source>
        <dbReference type="ARBA" id="ARBA00030834"/>
    </source>
</evidence>
<proteinExistence type="inferred from homology"/>